<evidence type="ECO:0000313" key="1">
    <source>
        <dbReference type="EMBL" id="KAF2536561.1"/>
    </source>
</evidence>
<name>A0A8S9FTS2_BRACR</name>
<organism evidence="1 2">
    <name type="scientific">Brassica cretica</name>
    <name type="common">Mustard</name>
    <dbReference type="NCBI Taxonomy" id="69181"/>
    <lineage>
        <taxon>Eukaryota</taxon>
        <taxon>Viridiplantae</taxon>
        <taxon>Streptophyta</taxon>
        <taxon>Embryophyta</taxon>
        <taxon>Tracheophyta</taxon>
        <taxon>Spermatophyta</taxon>
        <taxon>Magnoliopsida</taxon>
        <taxon>eudicotyledons</taxon>
        <taxon>Gunneridae</taxon>
        <taxon>Pentapetalae</taxon>
        <taxon>rosids</taxon>
        <taxon>malvids</taxon>
        <taxon>Brassicales</taxon>
        <taxon>Brassicaceae</taxon>
        <taxon>Brassiceae</taxon>
        <taxon>Brassica</taxon>
    </lineage>
</organism>
<dbReference type="Proteomes" id="UP000712281">
    <property type="component" value="Unassembled WGS sequence"/>
</dbReference>
<accession>A0A8S9FTS2</accession>
<proteinExistence type="predicted"/>
<reference evidence="1" key="1">
    <citation type="submission" date="2019-12" db="EMBL/GenBank/DDBJ databases">
        <title>Genome sequencing and annotation of Brassica cretica.</title>
        <authorList>
            <person name="Studholme D.J."/>
            <person name="Sarris P.F."/>
        </authorList>
    </citation>
    <scope>NUCLEOTIDE SEQUENCE</scope>
    <source>
        <strain evidence="1">PFS-001/15</strain>
        <tissue evidence="1">Leaf</tissue>
    </source>
</reference>
<dbReference type="AlphaFoldDB" id="A0A8S9FTS2"/>
<evidence type="ECO:0000313" key="2">
    <source>
        <dbReference type="Proteomes" id="UP000712281"/>
    </source>
</evidence>
<sequence length="159" mass="18013">MSKKINERDREDLLITSSCHLSLTLKKFQRLNLWHEVSDTPLSEISVSSLSWMSRDGSVQLNSSRPLSSFDDQVEMLFKLAGHSVLHDMFIFLSFDDQVGWPVGLSSPTLAPAKLHDRGNLWEGPPGFPPLFSELSKQDNIMALQYISHVDDAERMARI</sequence>
<comment type="caution">
    <text evidence="1">The sequence shown here is derived from an EMBL/GenBank/DDBJ whole genome shotgun (WGS) entry which is preliminary data.</text>
</comment>
<protein>
    <submittedName>
        <fullName evidence="1">Uncharacterized protein</fullName>
    </submittedName>
</protein>
<dbReference type="EMBL" id="QGKW02002228">
    <property type="protein sequence ID" value="KAF2536561.1"/>
    <property type="molecule type" value="Genomic_DNA"/>
</dbReference>
<gene>
    <name evidence="1" type="ORF">F2Q68_00021034</name>
</gene>